<keyword evidence="2" id="KW-0285">Flavoprotein</keyword>
<protein>
    <recommendedName>
        <fullName evidence="6">Flavin reductase like domain-containing protein</fullName>
    </recommendedName>
</protein>
<sequence length="298" mass="32035">MSSQQNGHSNPDQGSSDKAAGSALPAPVVTTMPHPTWTPGIKQPMPYTGTYEMFDPTVAPKPDCYAMVVSSFVPRPIALVSSLSTEGHHNVAPFSYFNAVGHNPVNLTIGCNRSPSRQGGKKDTLINIEETGEFVVNIMSDWWVEAANHTCGDYDRGVDEAALSGLTLLPAERVKAPRLAESAVHMECKLRQIVEVPAPDGTPSIAIVIAEVVMFHVHEAVAGRSPQGKLVVNTVPLRPISRLGGTQYATTGTIFDIGRPVMEEAHLGPAQYTASYKAALEKQGKDKDGEQDQQPQKQ</sequence>
<name>A0A7S0WWE7_9CHLO</name>
<dbReference type="GO" id="GO:0010181">
    <property type="term" value="F:FMN binding"/>
    <property type="evidence" value="ECO:0007669"/>
    <property type="project" value="InterPro"/>
</dbReference>
<feature type="region of interest" description="Disordered" evidence="5">
    <location>
        <begin position="279"/>
        <end position="298"/>
    </location>
</feature>
<evidence type="ECO:0000256" key="2">
    <source>
        <dbReference type="ARBA" id="ARBA00022630"/>
    </source>
</evidence>
<dbReference type="AlphaFoldDB" id="A0A7S0WWE7"/>
<feature type="compositionally biased region" description="Basic and acidic residues" evidence="5">
    <location>
        <begin position="279"/>
        <end position="290"/>
    </location>
</feature>
<dbReference type="SUPFAM" id="SSF50475">
    <property type="entry name" value="FMN-binding split barrel"/>
    <property type="match status" value="1"/>
</dbReference>
<dbReference type="PANTHER" id="PTHR33798:SF5">
    <property type="entry name" value="FLAVIN REDUCTASE LIKE DOMAIN-CONTAINING PROTEIN"/>
    <property type="match status" value="1"/>
</dbReference>
<keyword evidence="3" id="KW-0288">FMN</keyword>
<evidence type="ECO:0000259" key="6">
    <source>
        <dbReference type="SMART" id="SM00903"/>
    </source>
</evidence>
<evidence type="ECO:0000256" key="5">
    <source>
        <dbReference type="SAM" id="MobiDB-lite"/>
    </source>
</evidence>
<evidence type="ECO:0000256" key="4">
    <source>
        <dbReference type="ARBA" id="ARBA00038054"/>
    </source>
</evidence>
<reference evidence="7" key="1">
    <citation type="submission" date="2021-01" db="EMBL/GenBank/DDBJ databases">
        <authorList>
            <person name="Corre E."/>
            <person name="Pelletier E."/>
            <person name="Niang G."/>
            <person name="Scheremetjew M."/>
            <person name="Finn R."/>
            <person name="Kale V."/>
            <person name="Holt S."/>
            <person name="Cochrane G."/>
            <person name="Meng A."/>
            <person name="Brown T."/>
            <person name="Cohen L."/>
        </authorList>
    </citation>
    <scope>NUCLEOTIDE SEQUENCE</scope>
    <source>
        <strain evidence="7">SAG 11-49</strain>
    </source>
</reference>
<accession>A0A7S0WWE7</accession>
<organism evidence="7">
    <name type="scientific">Chlamydomonas leiostraca</name>
    <dbReference type="NCBI Taxonomy" id="1034604"/>
    <lineage>
        <taxon>Eukaryota</taxon>
        <taxon>Viridiplantae</taxon>
        <taxon>Chlorophyta</taxon>
        <taxon>core chlorophytes</taxon>
        <taxon>Chlorophyceae</taxon>
        <taxon>CS clade</taxon>
        <taxon>Chlamydomonadales</taxon>
        <taxon>Chlamydomonadaceae</taxon>
        <taxon>Chlamydomonas</taxon>
    </lineage>
</organism>
<dbReference type="EMBL" id="HBFB01024875">
    <property type="protein sequence ID" value="CAD8688412.1"/>
    <property type="molecule type" value="Transcribed_RNA"/>
</dbReference>
<dbReference type="Pfam" id="PF01613">
    <property type="entry name" value="Flavin_Reduct"/>
    <property type="match status" value="1"/>
</dbReference>
<comment type="similarity">
    <text evidence="4">Belongs to the flavoredoxin family.</text>
</comment>
<gene>
    <name evidence="7" type="ORF">CLEI1391_LOCUS13960</name>
</gene>
<evidence type="ECO:0000256" key="1">
    <source>
        <dbReference type="ARBA" id="ARBA00001917"/>
    </source>
</evidence>
<feature type="region of interest" description="Disordered" evidence="5">
    <location>
        <begin position="1"/>
        <end position="23"/>
    </location>
</feature>
<feature type="domain" description="Flavin reductase like" evidence="6">
    <location>
        <begin position="70"/>
        <end position="227"/>
    </location>
</feature>
<dbReference type="SMART" id="SM00903">
    <property type="entry name" value="Flavin_Reduct"/>
    <property type="match status" value="1"/>
</dbReference>
<dbReference type="PANTHER" id="PTHR33798">
    <property type="entry name" value="FLAVOPROTEIN OXYGENASE"/>
    <property type="match status" value="1"/>
</dbReference>
<dbReference type="InterPro" id="IPR002563">
    <property type="entry name" value="Flavin_Rdtase-like_dom"/>
</dbReference>
<proteinExistence type="inferred from homology"/>
<evidence type="ECO:0000313" key="7">
    <source>
        <dbReference type="EMBL" id="CAD8688412.1"/>
    </source>
</evidence>
<evidence type="ECO:0000256" key="3">
    <source>
        <dbReference type="ARBA" id="ARBA00022643"/>
    </source>
</evidence>
<dbReference type="Gene3D" id="2.30.110.10">
    <property type="entry name" value="Electron Transport, Fmn-binding Protein, Chain A"/>
    <property type="match status" value="1"/>
</dbReference>
<dbReference type="InterPro" id="IPR012349">
    <property type="entry name" value="Split_barrel_FMN-bd"/>
</dbReference>
<feature type="compositionally biased region" description="Polar residues" evidence="5">
    <location>
        <begin position="1"/>
        <end position="16"/>
    </location>
</feature>
<comment type="cofactor">
    <cofactor evidence="1">
        <name>FMN</name>
        <dbReference type="ChEBI" id="CHEBI:58210"/>
    </cofactor>
</comment>